<dbReference type="AlphaFoldDB" id="A0AAW1J7R6"/>
<dbReference type="EMBL" id="JBDFQZ010000008">
    <property type="protein sequence ID" value="KAK9699063.1"/>
    <property type="molecule type" value="Genomic_DNA"/>
</dbReference>
<name>A0AAW1J7R6_SAPOF</name>
<dbReference type="Proteomes" id="UP001443914">
    <property type="component" value="Unassembled WGS sequence"/>
</dbReference>
<keyword evidence="3" id="KW-1185">Reference proteome</keyword>
<evidence type="ECO:0000256" key="1">
    <source>
        <dbReference type="SAM" id="MobiDB-lite"/>
    </source>
</evidence>
<organism evidence="2 3">
    <name type="scientific">Saponaria officinalis</name>
    <name type="common">Common soapwort</name>
    <name type="synonym">Lychnis saponaria</name>
    <dbReference type="NCBI Taxonomy" id="3572"/>
    <lineage>
        <taxon>Eukaryota</taxon>
        <taxon>Viridiplantae</taxon>
        <taxon>Streptophyta</taxon>
        <taxon>Embryophyta</taxon>
        <taxon>Tracheophyta</taxon>
        <taxon>Spermatophyta</taxon>
        <taxon>Magnoliopsida</taxon>
        <taxon>eudicotyledons</taxon>
        <taxon>Gunneridae</taxon>
        <taxon>Pentapetalae</taxon>
        <taxon>Caryophyllales</taxon>
        <taxon>Caryophyllaceae</taxon>
        <taxon>Caryophylleae</taxon>
        <taxon>Saponaria</taxon>
    </lineage>
</organism>
<reference evidence="2" key="1">
    <citation type="submission" date="2024-03" db="EMBL/GenBank/DDBJ databases">
        <title>WGS assembly of Saponaria officinalis var. Norfolk2.</title>
        <authorList>
            <person name="Jenkins J."/>
            <person name="Shu S."/>
            <person name="Grimwood J."/>
            <person name="Barry K."/>
            <person name="Goodstein D."/>
            <person name="Schmutz J."/>
            <person name="Leebens-Mack J."/>
            <person name="Osbourn A."/>
        </authorList>
    </citation>
    <scope>NUCLEOTIDE SEQUENCE [LARGE SCALE GENOMIC DNA]</scope>
    <source>
        <strain evidence="2">JIC</strain>
    </source>
</reference>
<evidence type="ECO:0000313" key="2">
    <source>
        <dbReference type="EMBL" id="KAK9699063.1"/>
    </source>
</evidence>
<accession>A0AAW1J7R6</accession>
<sequence>MSLATLEELRGIPRYQKGNCPSKNPYPPTHPIYLLHPSFTLNPNAYSPQPPHSLLLPSSDTTTTPTPNLKRPRNLHHRHELSPSFASSSYLRTVLSLVALSRHHRSSEKHMVHDGIPKSTLTSPLSSHKLANLIVRRQLSNYSL</sequence>
<gene>
    <name evidence="2" type="ORF">RND81_08G150300</name>
</gene>
<proteinExistence type="predicted"/>
<comment type="caution">
    <text evidence="2">The sequence shown here is derived from an EMBL/GenBank/DDBJ whole genome shotgun (WGS) entry which is preliminary data.</text>
</comment>
<protein>
    <submittedName>
        <fullName evidence="2">Uncharacterized protein</fullName>
    </submittedName>
</protein>
<evidence type="ECO:0000313" key="3">
    <source>
        <dbReference type="Proteomes" id="UP001443914"/>
    </source>
</evidence>
<feature type="compositionally biased region" description="Low complexity" evidence="1">
    <location>
        <begin position="52"/>
        <end position="69"/>
    </location>
</feature>
<feature type="region of interest" description="Disordered" evidence="1">
    <location>
        <begin position="46"/>
        <end position="74"/>
    </location>
</feature>